<sequence length="131" mass="14510">MSNQIGSLEESKVADLVIWDTLSPAMICATEEDPISALILHSAPSDIDAVIVDGQFRKRDGRLGTTKLDSKLMHNMKHEKTEVKWRDVATGLLKSRQSILETEKASGGVDREAGFENTVALLRIDKDKLVY</sequence>
<organism evidence="1 2">
    <name type="scientific">Fusarium oxysporum f. sp. rapae</name>
    <dbReference type="NCBI Taxonomy" id="485398"/>
    <lineage>
        <taxon>Eukaryota</taxon>
        <taxon>Fungi</taxon>
        <taxon>Dikarya</taxon>
        <taxon>Ascomycota</taxon>
        <taxon>Pezizomycotina</taxon>
        <taxon>Sordariomycetes</taxon>
        <taxon>Hypocreomycetidae</taxon>
        <taxon>Hypocreales</taxon>
        <taxon>Nectriaceae</taxon>
        <taxon>Fusarium</taxon>
        <taxon>Fusarium oxysporum species complex</taxon>
    </lineage>
</organism>
<evidence type="ECO:0000313" key="1">
    <source>
        <dbReference type="EMBL" id="KAG7409087.1"/>
    </source>
</evidence>
<dbReference type="Proteomes" id="UP000694050">
    <property type="component" value="Unassembled WGS sequence"/>
</dbReference>
<evidence type="ECO:0000313" key="2">
    <source>
        <dbReference type="Proteomes" id="UP000694050"/>
    </source>
</evidence>
<proteinExistence type="predicted"/>
<comment type="caution">
    <text evidence="1">The sequence shown here is derived from an EMBL/GenBank/DDBJ whole genome shotgun (WGS) entry which is preliminary data.</text>
</comment>
<name>A0A8J5U3T1_FUSOX</name>
<dbReference type="EMBL" id="JAELUQ010000008">
    <property type="protein sequence ID" value="KAG7409087.1"/>
    <property type="molecule type" value="Genomic_DNA"/>
</dbReference>
<accession>A0A8J5U3T1</accession>
<dbReference type="AlphaFoldDB" id="A0A8J5U3T1"/>
<reference evidence="1" key="1">
    <citation type="submission" date="2021-04" db="EMBL/GenBank/DDBJ databases">
        <title>First draft genome resource for Brassicaceae pathogens Fusarium oxysporum f. sp. raphani and Fusarium oxysporum f. sp. rapae.</title>
        <authorList>
            <person name="Asai S."/>
        </authorList>
    </citation>
    <scope>NUCLEOTIDE SEQUENCE</scope>
    <source>
        <strain evidence="1">Tf1208</strain>
    </source>
</reference>
<evidence type="ECO:0008006" key="3">
    <source>
        <dbReference type="Google" id="ProtNLM"/>
    </source>
</evidence>
<protein>
    <recommendedName>
        <fullName evidence="3">Amidohydrolase-related domain-containing protein</fullName>
    </recommendedName>
</protein>
<gene>
    <name evidence="1" type="ORF">Forpe1208_v011534</name>
</gene>